<dbReference type="Gene3D" id="1.25.40.10">
    <property type="entry name" value="Tetratricopeptide repeat domain"/>
    <property type="match status" value="1"/>
</dbReference>
<dbReference type="PANTHER" id="PTHR46512">
    <property type="entry name" value="PEPTIDYLPROLYL ISOMERASE"/>
    <property type="match status" value="1"/>
</dbReference>
<dbReference type="InterPro" id="IPR019734">
    <property type="entry name" value="TPR_rpt"/>
</dbReference>
<sequence>MAHASAALSFSELIEGFTKTTQGDDTTRIEYLESLDERLCSPVPASDVKILEHLKRSLLEGELQAANSDNASELHAARWKLLTKIVRACGVKISFIDHELQALLSLMLTERFEANNVLTAMAQWLVEMRNNHILTIANLLEMKFSQQDERSSLLHLIKQMYVTLRRPRLRQELAEVLENLVTSKDTAKEIIASGMLRCLLLVALEQPDEKELLQSFNFVGTRVASFVCVEFKSAIDKMKCDVMLVDERNRFACELVVALGLSKMSLVFADAVRMLQLLADNTAYRSLLPAVQDLRGFLEKAQTLARVGSHIVNQDEYLKKLCQTQYILLSPEIDTYERVHGSVVGLPLNDDIGYDGKGAEEALMLASNYKSQGNVLFRRGNYPTARAFYQRAVAVLKAAQLHEESLLRALSSDQLLKRCSIGTSVQVCSRVGGDWQNAMVSDIDEGASSQVEVIYDAGNREDEWIPISRIRLRMNTMLLSSFDDLAVDCFMNMGKSSSALGDHNPAIQCYTHALNLRGGKFVAALYFRGVAYMAQRELTASQQDLWNANQQCRLQQKSSKGGGTSETNTKDAIQMRALNKRISDAYKKLQELHAKKKKLDKKVVKQMLRYLSSVPELQDQSYSSN</sequence>
<dbReference type="EMBL" id="CCYD01000610">
    <property type="protein sequence ID" value="CEG42017.1"/>
    <property type="molecule type" value="Genomic_DNA"/>
</dbReference>
<dbReference type="OrthoDB" id="75841at2759"/>
<dbReference type="AlphaFoldDB" id="A0A0P1ALN3"/>
<dbReference type="SMART" id="SM00028">
    <property type="entry name" value="TPR"/>
    <property type="match status" value="3"/>
</dbReference>
<dbReference type="GeneID" id="36407379"/>
<organism evidence="2 3">
    <name type="scientific">Plasmopara halstedii</name>
    <name type="common">Downy mildew of sunflower</name>
    <dbReference type="NCBI Taxonomy" id="4781"/>
    <lineage>
        <taxon>Eukaryota</taxon>
        <taxon>Sar</taxon>
        <taxon>Stramenopiles</taxon>
        <taxon>Oomycota</taxon>
        <taxon>Peronosporomycetes</taxon>
        <taxon>Peronosporales</taxon>
        <taxon>Peronosporaceae</taxon>
        <taxon>Plasmopara</taxon>
    </lineage>
</organism>
<dbReference type="SUPFAM" id="SSF48452">
    <property type="entry name" value="TPR-like"/>
    <property type="match status" value="1"/>
</dbReference>
<protein>
    <submittedName>
        <fullName evidence="2">Tetratricopeptide TPR1</fullName>
    </submittedName>
</protein>
<evidence type="ECO:0000256" key="1">
    <source>
        <dbReference type="SAM" id="Coils"/>
    </source>
</evidence>
<dbReference type="Proteomes" id="UP000054928">
    <property type="component" value="Unassembled WGS sequence"/>
</dbReference>
<evidence type="ECO:0000313" key="3">
    <source>
        <dbReference type="Proteomes" id="UP000054928"/>
    </source>
</evidence>
<proteinExistence type="predicted"/>
<evidence type="ECO:0000313" key="2">
    <source>
        <dbReference type="EMBL" id="CEG42017.1"/>
    </source>
</evidence>
<feature type="coiled-coil region" evidence="1">
    <location>
        <begin position="575"/>
        <end position="602"/>
    </location>
</feature>
<keyword evidence="3" id="KW-1185">Reference proteome</keyword>
<dbReference type="InterPro" id="IPR050754">
    <property type="entry name" value="FKBP4/5/8-like"/>
</dbReference>
<dbReference type="InterPro" id="IPR011990">
    <property type="entry name" value="TPR-like_helical_dom_sf"/>
</dbReference>
<accession>A0A0P1ALN3</accession>
<dbReference type="OMA" id="EWVSISR"/>
<keyword evidence="1" id="KW-0175">Coiled coil</keyword>
<dbReference type="RefSeq" id="XP_024578386.1">
    <property type="nucleotide sequence ID" value="XM_024727851.1"/>
</dbReference>
<reference evidence="3" key="1">
    <citation type="submission" date="2014-09" db="EMBL/GenBank/DDBJ databases">
        <authorList>
            <person name="Sharma Rahul"/>
            <person name="Thines Marco"/>
        </authorList>
    </citation>
    <scope>NUCLEOTIDE SEQUENCE [LARGE SCALE GENOMIC DNA]</scope>
</reference>
<name>A0A0P1ALN3_PLAHL</name>